<dbReference type="InterPro" id="IPR004613">
    <property type="entry name" value="RNase_J"/>
</dbReference>
<dbReference type="InterPro" id="IPR041636">
    <property type="entry name" value="RNase_J_C"/>
</dbReference>
<feature type="binding site" evidence="7">
    <location>
        <begin position="245"/>
        <end position="247"/>
    </location>
    <ligand>
        <name>substrate</name>
    </ligand>
</feature>
<dbReference type="InterPro" id="IPR030854">
    <property type="entry name" value="RNase_J_bac"/>
</dbReference>
<dbReference type="Gene3D" id="3.40.50.10710">
    <property type="entry name" value="Metallo-hydrolase/oxidoreductase"/>
    <property type="match status" value="1"/>
</dbReference>
<feature type="binding site" evidence="8">
    <location>
        <position position="93"/>
    </location>
    <ligand>
        <name>Zn(2+)</name>
        <dbReference type="ChEBI" id="CHEBI:29105"/>
        <label>1</label>
        <note>catalytic</note>
    </ligand>
</feature>
<feature type="binding site" evidence="8">
    <location>
        <position position="92"/>
    </location>
    <ligand>
        <name>Zn(2+)</name>
        <dbReference type="ChEBI" id="CHEBI:29105"/>
        <label>1</label>
        <note>catalytic</note>
    </ligand>
</feature>
<evidence type="ECO:0000256" key="8">
    <source>
        <dbReference type="PIRSR" id="PIRSR004803-3"/>
    </source>
</evidence>
<comment type="similarity">
    <text evidence="5">Belongs to the metallo-beta-lactamase superfamily. RNA-metabolizing metallo-beta-lactamase-like family. Bacterial RNase J subfamily.</text>
</comment>
<feature type="binding site" evidence="8">
    <location>
        <position position="458"/>
    </location>
    <ligand>
        <name>Ca(2+)</name>
        <dbReference type="ChEBI" id="CHEBI:29108"/>
    </ligand>
</feature>
<feature type="active site" description="Proton acceptor" evidence="6">
    <location>
        <position position="382"/>
    </location>
</feature>
<comment type="caution">
    <text evidence="10">The sequence shown here is derived from an EMBL/GenBank/DDBJ whole genome shotgun (WGS) entry which is preliminary data.</text>
</comment>
<dbReference type="GO" id="GO:0006364">
    <property type="term" value="P:rRNA processing"/>
    <property type="evidence" value="ECO:0007669"/>
    <property type="project" value="UniProtKB-UniRule"/>
</dbReference>
<keyword evidence="1 5" id="KW-0963">Cytoplasm</keyword>
<comment type="cofactor">
    <cofactor evidence="8">
        <name>Ca(2+)</name>
        <dbReference type="ChEBI" id="CHEBI:29108"/>
    </cofactor>
    <text evidence="8">Binds 1 Ca(2+) cation per subunit. Seen in 1 crystal structure, it is not clear if it is physiologically important.</text>
</comment>
<feature type="binding site" evidence="8">
    <location>
        <position position="154"/>
    </location>
    <ligand>
        <name>Zn(2+)</name>
        <dbReference type="ChEBI" id="CHEBI:29105"/>
        <label>1</label>
        <note>catalytic</note>
    </ligand>
</feature>
<keyword evidence="2 5" id="KW-0540">Nuclease</keyword>
<evidence type="ECO:0000256" key="2">
    <source>
        <dbReference type="ARBA" id="ARBA00022722"/>
    </source>
</evidence>
<dbReference type="Pfam" id="PF00753">
    <property type="entry name" value="Lactamase_B"/>
    <property type="match status" value="1"/>
</dbReference>
<dbReference type="Gene3D" id="3.10.20.580">
    <property type="match status" value="1"/>
</dbReference>
<dbReference type="CDD" id="cd07714">
    <property type="entry name" value="RNaseJ_MBL-fold"/>
    <property type="match status" value="1"/>
</dbReference>
<feature type="binding site" evidence="8">
    <location>
        <position position="90"/>
    </location>
    <ligand>
        <name>Zn(2+)</name>
        <dbReference type="ChEBI" id="CHEBI:29105"/>
        <label>1</label>
        <note>catalytic</note>
    </ligand>
</feature>
<comment type="subunit">
    <text evidence="5">Homodimer, may be a subunit of the RNA degradosome.</text>
</comment>
<evidence type="ECO:0000313" key="10">
    <source>
        <dbReference type="EMBL" id="OGG08067.1"/>
    </source>
</evidence>
<dbReference type="EC" id="3.1.-.-" evidence="5"/>
<evidence type="ECO:0000313" key="11">
    <source>
        <dbReference type="Proteomes" id="UP000177354"/>
    </source>
</evidence>
<dbReference type="PANTHER" id="PTHR43694">
    <property type="entry name" value="RIBONUCLEASE J"/>
    <property type="match status" value="1"/>
</dbReference>
<dbReference type="SMART" id="SM00849">
    <property type="entry name" value="Lactamase_B"/>
    <property type="match status" value="1"/>
</dbReference>
<dbReference type="GO" id="GO:0003723">
    <property type="term" value="F:RNA binding"/>
    <property type="evidence" value="ECO:0007669"/>
    <property type="project" value="UniProtKB-UniRule"/>
</dbReference>
<dbReference type="InterPro" id="IPR036866">
    <property type="entry name" value="RibonucZ/Hydroxyglut_hydro"/>
</dbReference>
<name>A0A1F5Z7B8_9BACT</name>
<evidence type="ECO:0000256" key="4">
    <source>
        <dbReference type="ARBA" id="ARBA00022884"/>
    </source>
</evidence>
<evidence type="ECO:0000256" key="5">
    <source>
        <dbReference type="HAMAP-Rule" id="MF_01491"/>
    </source>
</evidence>
<dbReference type="Gene3D" id="3.60.15.10">
    <property type="entry name" value="Ribonuclease Z/Hydroxyacylglutathione hydrolase-like"/>
    <property type="match status" value="1"/>
</dbReference>
<dbReference type="InterPro" id="IPR001279">
    <property type="entry name" value="Metallo-B-lactamas"/>
</dbReference>
<evidence type="ECO:0000259" key="9">
    <source>
        <dbReference type="SMART" id="SM00849"/>
    </source>
</evidence>
<comment type="function">
    <text evidence="5">An RNase that has 5'-3' exonuclease and possibly endonuclease activity. Involved in maturation of rRNA and in some organisms also mRNA maturation and/or decay.</text>
</comment>
<dbReference type="Pfam" id="PF22505">
    <property type="entry name" value="RNase_J_b_CASP"/>
    <property type="match status" value="1"/>
</dbReference>
<reference evidence="10 11" key="1">
    <citation type="journal article" date="2016" name="Nat. Commun.">
        <title>Thousands of microbial genomes shed light on interconnected biogeochemical processes in an aquifer system.</title>
        <authorList>
            <person name="Anantharaman K."/>
            <person name="Brown C.T."/>
            <person name="Hug L.A."/>
            <person name="Sharon I."/>
            <person name="Castelle C.J."/>
            <person name="Probst A.J."/>
            <person name="Thomas B.C."/>
            <person name="Singh A."/>
            <person name="Wilkins M.J."/>
            <person name="Karaoz U."/>
            <person name="Brodie E.L."/>
            <person name="Williams K.H."/>
            <person name="Hubbard S.S."/>
            <person name="Banfield J.F."/>
        </authorList>
    </citation>
    <scope>NUCLEOTIDE SEQUENCE [LARGE SCALE GENOMIC DNA]</scope>
</reference>
<organism evidence="10 11">
    <name type="scientific">Candidatus Gottesmanbacteria bacterium RIFCSPHIGHO2_01_FULL_40_15</name>
    <dbReference type="NCBI Taxonomy" id="1798376"/>
    <lineage>
        <taxon>Bacteria</taxon>
        <taxon>Candidatus Gottesmaniibacteriota</taxon>
    </lineage>
</organism>
<dbReference type="PIRSF" id="PIRSF004803">
    <property type="entry name" value="RnjA"/>
    <property type="match status" value="1"/>
</dbReference>
<dbReference type="NCBIfam" id="TIGR00649">
    <property type="entry name" value="MG423"/>
    <property type="match status" value="1"/>
</dbReference>
<feature type="binding site" evidence="8">
    <location>
        <position position="176"/>
    </location>
    <ligand>
        <name>Zn(2+)</name>
        <dbReference type="ChEBI" id="CHEBI:29105"/>
        <label>1</label>
        <note>catalytic</note>
    </ligand>
</feature>
<evidence type="ECO:0000256" key="6">
    <source>
        <dbReference type="PIRSR" id="PIRSR004803-1"/>
    </source>
</evidence>
<keyword evidence="5" id="KW-0255">Endonuclease</keyword>
<accession>A0A1F5Z7B8</accession>
<evidence type="ECO:0000256" key="3">
    <source>
        <dbReference type="ARBA" id="ARBA00022839"/>
    </source>
</evidence>
<dbReference type="Pfam" id="PF17770">
    <property type="entry name" value="RNase_J_C"/>
    <property type="match status" value="1"/>
</dbReference>
<evidence type="ECO:0000256" key="7">
    <source>
        <dbReference type="PIRSR" id="PIRSR004803-2"/>
    </source>
</evidence>
<sequence>MINPINRNIFGNPQSILRIIPLGGIGNVTKNLYVYEYRSRPDNISDILIVDCGVGFPDEAMYGIDLVIPDITYLRDKINKIRGIILTHGHEDHIGALPYILPVLNVPVYGTLLTAKLAEVKLQDSGLQVKVNVINENIPLKIGPFSVEFIHVTHSIPDAANLFIKTPVGNFYHGSDFKFDWTPIDGKKTEVDKIARAGKEGITCLLSDCVRVETEGYTLSEKIIEETLDKEIRNCPGKFIFTTQSSNISRIQQAIDVSIRNNRKIVFLGRSIERNVGVAYRLKYVNYSEMFVVRDKDIRKYKDSELSLIVTGSQAQPNSALSRIAEGIHKFVRIKEGDVVVFSADPIPGYENAVHTLIDLLTVNGARVAYSEIQDQLHVSGHGARNDLALMIGLTQASNLLPIGGTYRQMRHYSQMAFDMGYKHNQVLLPLEGEIIEFSASGQVRIAEKLSLKNVMIDGLGVGDIGNVVLRDRQTMASEGIVIVVVPLDKSSGRVTAEPDIISRGFIYMKESVDLIDEAKKVIIKSLRLKKGRITDWQFVRKQVEKNLEGFLFKETHRRPLILAVVVHV</sequence>
<dbReference type="SUPFAM" id="SSF56281">
    <property type="entry name" value="Metallo-hydrolase/oxidoreductase"/>
    <property type="match status" value="1"/>
</dbReference>
<keyword evidence="5" id="KW-0698">rRNA processing</keyword>
<dbReference type="InterPro" id="IPR042173">
    <property type="entry name" value="RNase_J_2"/>
</dbReference>
<keyword evidence="8" id="KW-0479">Metal-binding</keyword>
<feature type="domain" description="Metallo-beta-lactamase" evidence="9">
    <location>
        <begin position="29"/>
        <end position="228"/>
    </location>
</feature>
<dbReference type="Proteomes" id="UP000177354">
    <property type="component" value="Unassembled WGS sequence"/>
</dbReference>
<dbReference type="AlphaFoldDB" id="A0A1F5Z7B8"/>
<dbReference type="HAMAP" id="MF_01491">
    <property type="entry name" value="RNase_J_bact"/>
    <property type="match status" value="1"/>
</dbReference>
<keyword evidence="8" id="KW-0862">Zinc</keyword>
<dbReference type="PANTHER" id="PTHR43694:SF1">
    <property type="entry name" value="RIBONUCLEASE J"/>
    <property type="match status" value="1"/>
</dbReference>
<feature type="active site" description="Proton donor" evidence="6">
    <location>
        <position position="208"/>
    </location>
</feature>
<dbReference type="GO" id="GO:0005737">
    <property type="term" value="C:cytoplasm"/>
    <property type="evidence" value="ECO:0007669"/>
    <property type="project" value="UniProtKB-SubCell"/>
</dbReference>
<dbReference type="InterPro" id="IPR055132">
    <property type="entry name" value="RNase_J_b_CASP"/>
</dbReference>
<keyword evidence="3 5" id="KW-0269">Exonuclease</keyword>
<dbReference type="GO" id="GO:0008270">
    <property type="term" value="F:zinc ion binding"/>
    <property type="evidence" value="ECO:0007669"/>
    <property type="project" value="InterPro"/>
</dbReference>
<feature type="binding site" evidence="5 7">
    <location>
        <begin position="378"/>
        <end position="382"/>
    </location>
    <ligand>
        <name>substrate</name>
    </ligand>
</feature>
<protein>
    <recommendedName>
        <fullName evidence="5">Ribonuclease J</fullName>
        <shortName evidence="5">RNase J</shortName>
        <ecNumber evidence="5">3.1.-.-</ecNumber>
    </recommendedName>
</protein>
<dbReference type="GO" id="GO:0004521">
    <property type="term" value="F:RNA endonuclease activity"/>
    <property type="evidence" value="ECO:0007669"/>
    <property type="project" value="UniProtKB-UniRule"/>
</dbReference>
<dbReference type="EMBL" id="MFJF01000005">
    <property type="protein sequence ID" value="OGG08067.1"/>
    <property type="molecule type" value="Genomic_DNA"/>
</dbReference>
<keyword evidence="4 5" id="KW-0694">RNA-binding</keyword>
<keyword evidence="8" id="KW-0106">Calcium</keyword>
<comment type="subcellular location">
    <subcellularLocation>
        <location evidence="5">Cytoplasm</location>
    </subcellularLocation>
</comment>
<feature type="binding site" evidence="8">
    <location>
        <position position="63"/>
    </location>
    <ligand>
        <name>Ca(2+)</name>
        <dbReference type="ChEBI" id="CHEBI:29108"/>
    </ligand>
</feature>
<evidence type="ECO:0000256" key="1">
    <source>
        <dbReference type="ARBA" id="ARBA00022490"/>
    </source>
</evidence>
<comment type="cofactor">
    <cofactor evidence="8">
        <name>Zn(2+)</name>
        <dbReference type="ChEBI" id="CHEBI:29105"/>
    </cofactor>
    <text evidence="8">Binds 2 Zn(2+) ions per subunit. It is not clear if Zn(2+) or Mg(2+) is physiologically important.</text>
</comment>
<gene>
    <name evidence="5" type="primary">rnj</name>
    <name evidence="10" type="ORF">A2777_01635</name>
</gene>
<keyword evidence="5" id="KW-0378">Hydrolase</keyword>
<feature type="binding site" evidence="8">
    <location>
        <position position="88"/>
    </location>
    <ligand>
        <name>Zn(2+)</name>
        <dbReference type="ChEBI" id="CHEBI:29105"/>
        <label>1</label>
        <note>catalytic</note>
    </ligand>
</feature>
<feature type="binding site" evidence="8">
    <location>
        <position position="65"/>
    </location>
    <ligand>
        <name>Ca(2+)</name>
        <dbReference type="ChEBI" id="CHEBI:29108"/>
    </ligand>
</feature>
<dbReference type="GO" id="GO:0004534">
    <property type="term" value="F:5'-3' RNA exonuclease activity"/>
    <property type="evidence" value="ECO:0007669"/>
    <property type="project" value="UniProtKB-UniRule"/>
</dbReference>
<proteinExistence type="inferred from homology"/>